<dbReference type="InterPro" id="IPR006685">
    <property type="entry name" value="MscS_channel_2nd"/>
</dbReference>
<dbReference type="InterPro" id="IPR011014">
    <property type="entry name" value="MscS_channel_TM-2"/>
</dbReference>
<dbReference type="InterPro" id="IPR010920">
    <property type="entry name" value="LSM_dom_sf"/>
</dbReference>
<dbReference type="Pfam" id="PF21088">
    <property type="entry name" value="MS_channel_1st"/>
    <property type="match status" value="1"/>
</dbReference>
<feature type="transmembrane region" description="Helical" evidence="1">
    <location>
        <begin position="86"/>
        <end position="107"/>
    </location>
</feature>
<dbReference type="PANTHER" id="PTHR30566">
    <property type="entry name" value="YNAI-RELATED MECHANOSENSITIVE ION CHANNEL"/>
    <property type="match status" value="1"/>
</dbReference>
<keyword evidence="1" id="KW-0472">Membrane</keyword>
<protein>
    <submittedName>
        <fullName evidence="4">Mechanosensitive ion channel</fullName>
    </submittedName>
</protein>
<feature type="domain" description="Mechanosensitive ion channel transmembrane helices 2/3" evidence="3">
    <location>
        <begin position="131"/>
        <end position="171"/>
    </location>
</feature>
<sequence length="327" mass="35885">MDFSAMQDIAVLLAILIAGFAVGKLIHGLIVFVSRGVSSRTASRLDDLIIEYIENPLKAVTILLFVYAFTGFFPGLSFIQGLFAQYFLAIFALSVSYLLAELVGALLKWHYIEGKEKLNFDTSLLPFLRRVSKLLILLAGLSVSLGILGVNVTGILAITGVIGLVLGLASQETLANIFAGLALQLDRPASYGDYLRLISGDIVRLRKVGTRSTKLEDLYGNTVVLSNSEFAKQRIVNLSRPKGCTRFEAIIEVPLNIDVDGLQRSLLAAISEKKAEGIDAQSALFVVERVGKDFIIIHFSCTLQGDGRIVKLRDFISRRAIEFMRKQ</sequence>
<dbReference type="EMBL" id="DUGC01000047">
    <property type="protein sequence ID" value="HIH09562.1"/>
    <property type="molecule type" value="Genomic_DNA"/>
</dbReference>
<gene>
    <name evidence="4" type="ORF">HA254_02720</name>
</gene>
<dbReference type="Gene3D" id="1.10.287.1260">
    <property type="match status" value="1"/>
</dbReference>
<evidence type="ECO:0000256" key="1">
    <source>
        <dbReference type="SAM" id="Phobius"/>
    </source>
</evidence>
<dbReference type="AlphaFoldDB" id="A0A7J4IVR7"/>
<dbReference type="GO" id="GO:0016020">
    <property type="term" value="C:membrane"/>
    <property type="evidence" value="ECO:0007669"/>
    <property type="project" value="InterPro"/>
</dbReference>
<dbReference type="GO" id="GO:0055085">
    <property type="term" value="P:transmembrane transport"/>
    <property type="evidence" value="ECO:0007669"/>
    <property type="project" value="InterPro"/>
</dbReference>
<dbReference type="SUPFAM" id="SSF82861">
    <property type="entry name" value="Mechanosensitive channel protein MscS (YggB), transmembrane region"/>
    <property type="match status" value="1"/>
</dbReference>
<keyword evidence="1" id="KW-1133">Transmembrane helix</keyword>
<dbReference type="PANTHER" id="PTHR30566:SF5">
    <property type="entry name" value="MECHANOSENSITIVE ION CHANNEL PROTEIN 1, MITOCHONDRIAL-RELATED"/>
    <property type="match status" value="1"/>
</dbReference>
<proteinExistence type="predicted"/>
<evidence type="ECO:0000313" key="4">
    <source>
        <dbReference type="EMBL" id="HIH09562.1"/>
    </source>
</evidence>
<feature type="domain" description="Mechanosensitive ion channel MscS" evidence="2">
    <location>
        <begin position="173"/>
        <end position="240"/>
    </location>
</feature>
<reference evidence="5" key="1">
    <citation type="journal article" date="2020" name="bioRxiv">
        <title>A rank-normalized archaeal taxonomy based on genome phylogeny resolves widespread incomplete and uneven classifications.</title>
        <authorList>
            <person name="Rinke C."/>
            <person name="Chuvochina M."/>
            <person name="Mussig A.J."/>
            <person name="Chaumeil P.-A."/>
            <person name="Waite D.W."/>
            <person name="Whitman W.B."/>
            <person name="Parks D.H."/>
            <person name="Hugenholtz P."/>
        </authorList>
    </citation>
    <scope>NUCLEOTIDE SEQUENCE [LARGE SCALE GENOMIC DNA]</scope>
</reference>
<evidence type="ECO:0000259" key="3">
    <source>
        <dbReference type="Pfam" id="PF21088"/>
    </source>
</evidence>
<dbReference type="SUPFAM" id="SSF50182">
    <property type="entry name" value="Sm-like ribonucleoproteins"/>
    <property type="match status" value="1"/>
</dbReference>
<keyword evidence="1" id="KW-0812">Transmembrane</keyword>
<accession>A0A7J4IVR7</accession>
<name>A0A7J4IVR7_9ARCH</name>
<feature type="transmembrane region" description="Helical" evidence="1">
    <location>
        <begin position="12"/>
        <end position="38"/>
    </location>
</feature>
<comment type="caution">
    <text evidence="4">The sequence shown here is derived from an EMBL/GenBank/DDBJ whole genome shotgun (WGS) entry which is preliminary data.</text>
</comment>
<feature type="transmembrane region" description="Helical" evidence="1">
    <location>
        <begin position="59"/>
        <end position="80"/>
    </location>
</feature>
<organism evidence="4 5">
    <name type="scientific">Candidatus Iainarchaeum sp</name>
    <dbReference type="NCBI Taxonomy" id="3101447"/>
    <lineage>
        <taxon>Archaea</taxon>
        <taxon>Candidatus Iainarchaeota</taxon>
        <taxon>Candidatus Iainarchaeia</taxon>
        <taxon>Candidatus Iainarchaeales</taxon>
        <taxon>Candidatus Iainarchaeaceae</taxon>
        <taxon>Candidatus Iainarchaeum</taxon>
    </lineage>
</organism>
<dbReference type="Proteomes" id="UP000565078">
    <property type="component" value="Unassembled WGS sequence"/>
</dbReference>
<dbReference type="Pfam" id="PF00924">
    <property type="entry name" value="MS_channel_2nd"/>
    <property type="match status" value="1"/>
</dbReference>
<evidence type="ECO:0000259" key="2">
    <source>
        <dbReference type="Pfam" id="PF00924"/>
    </source>
</evidence>
<evidence type="ECO:0000313" key="5">
    <source>
        <dbReference type="Proteomes" id="UP000565078"/>
    </source>
</evidence>
<dbReference type="InterPro" id="IPR049142">
    <property type="entry name" value="MS_channel_1st"/>
</dbReference>
<feature type="transmembrane region" description="Helical" evidence="1">
    <location>
        <begin position="134"/>
        <end position="167"/>
    </location>
</feature>